<sequence>ADKISLFTEMRDLMKKPPEKWGDEDLFEPHHEKIIPLMPNEAKQLFLKRFEELTKQ</sequence>
<feature type="non-terminal residue" evidence="1">
    <location>
        <position position="1"/>
    </location>
</feature>
<organism evidence="1">
    <name type="scientific">marine sediment metagenome</name>
    <dbReference type="NCBI Taxonomy" id="412755"/>
    <lineage>
        <taxon>unclassified sequences</taxon>
        <taxon>metagenomes</taxon>
        <taxon>ecological metagenomes</taxon>
    </lineage>
</organism>
<dbReference type="EMBL" id="BARW01037074">
    <property type="protein sequence ID" value="GAJ22520.1"/>
    <property type="molecule type" value="Genomic_DNA"/>
</dbReference>
<evidence type="ECO:0000313" key="1">
    <source>
        <dbReference type="EMBL" id="GAJ22520.1"/>
    </source>
</evidence>
<protein>
    <submittedName>
        <fullName evidence="1">Uncharacterized protein</fullName>
    </submittedName>
</protein>
<dbReference type="Gene3D" id="1.10.3210.10">
    <property type="entry name" value="Hypothetical protein af1432"/>
    <property type="match status" value="1"/>
</dbReference>
<comment type="caution">
    <text evidence="1">The sequence shown here is derived from an EMBL/GenBank/DDBJ whole genome shotgun (WGS) entry which is preliminary data.</text>
</comment>
<gene>
    <name evidence="1" type="ORF">S12H4_57349</name>
</gene>
<name>X1W1T6_9ZZZZ</name>
<dbReference type="AlphaFoldDB" id="X1W1T6"/>
<accession>X1W1T6</accession>
<proteinExistence type="predicted"/>
<reference evidence="1" key="1">
    <citation type="journal article" date="2014" name="Front. Microbiol.">
        <title>High frequency of phylogenetically diverse reductive dehalogenase-homologous genes in deep subseafloor sedimentary metagenomes.</title>
        <authorList>
            <person name="Kawai M."/>
            <person name="Futagami T."/>
            <person name="Toyoda A."/>
            <person name="Takaki Y."/>
            <person name="Nishi S."/>
            <person name="Hori S."/>
            <person name="Arai W."/>
            <person name="Tsubouchi T."/>
            <person name="Morono Y."/>
            <person name="Uchiyama I."/>
            <person name="Ito T."/>
            <person name="Fujiyama A."/>
            <person name="Inagaki F."/>
            <person name="Takami H."/>
        </authorList>
    </citation>
    <scope>NUCLEOTIDE SEQUENCE</scope>
    <source>
        <strain evidence="1">Expedition CK06-06</strain>
    </source>
</reference>